<sequence length="100" mass="10967">MNDRAIGLLHLGVTDRLLDDQNMIEHLARDSGYQLVRILTIDHDTYMPVTLMISTAARSHATVIVAPDIDHLGVGYKAVPHACAVLLPTGMIPRTPRPAF</sequence>
<organism evidence="1 2">
    <name type="scientific">Nocardia aurea</name>
    <dbReference type="NCBI Taxonomy" id="2144174"/>
    <lineage>
        <taxon>Bacteria</taxon>
        <taxon>Bacillati</taxon>
        <taxon>Actinomycetota</taxon>
        <taxon>Actinomycetes</taxon>
        <taxon>Mycobacteriales</taxon>
        <taxon>Nocardiaceae</taxon>
        <taxon>Nocardia</taxon>
    </lineage>
</organism>
<evidence type="ECO:0000313" key="1">
    <source>
        <dbReference type="EMBL" id="MEV0706482.1"/>
    </source>
</evidence>
<protein>
    <submittedName>
        <fullName evidence="1">Uncharacterized protein</fullName>
    </submittedName>
</protein>
<comment type="caution">
    <text evidence="1">The sequence shown here is derived from an EMBL/GenBank/DDBJ whole genome shotgun (WGS) entry which is preliminary data.</text>
</comment>
<gene>
    <name evidence="1" type="ORF">AB0I48_02860</name>
</gene>
<proteinExistence type="predicted"/>
<name>A0ABV3FM45_9NOCA</name>
<dbReference type="RefSeq" id="WP_109526321.1">
    <property type="nucleotide sequence ID" value="NZ_JBEXKW010000017.1"/>
</dbReference>
<dbReference type="EMBL" id="JBFAKC010000001">
    <property type="protein sequence ID" value="MEV0706482.1"/>
    <property type="molecule type" value="Genomic_DNA"/>
</dbReference>
<evidence type="ECO:0000313" key="2">
    <source>
        <dbReference type="Proteomes" id="UP001551695"/>
    </source>
</evidence>
<dbReference type="Proteomes" id="UP001551695">
    <property type="component" value="Unassembled WGS sequence"/>
</dbReference>
<keyword evidence="2" id="KW-1185">Reference proteome</keyword>
<reference evidence="1 2" key="1">
    <citation type="submission" date="2024-06" db="EMBL/GenBank/DDBJ databases">
        <title>The Natural Products Discovery Center: Release of the First 8490 Sequenced Strains for Exploring Actinobacteria Biosynthetic Diversity.</title>
        <authorList>
            <person name="Kalkreuter E."/>
            <person name="Kautsar S.A."/>
            <person name="Yang D."/>
            <person name="Bader C.D."/>
            <person name="Teijaro C.N."/>
            <person name="Fluegel L."/>
            <person name="Davis C.M."/>
            <person name="Simpson J.R."/>
            <person name="Lauterbach L."/>
            <person name="Steele A.D."/>
            <person name="Gui C."/>
            <person name="Meng S."/>
            <person name="Li G."/>
            <person name="Viehrig K."/>
            <person name="Ye F."/>
            <person name="Su P."/>
            <person name="Kiefer A.F."/>
            <person name="Nichols A."/>
            <person name="Cepeda A.J."/>
            <person name="Yan W."/>
            <person name="Fan B."/>
            <person name="Jiang Y."/>
            <person name="Adhikari A."/>
            <person name="Zheng C.-J."/>
            <person name="Schuster L."/>
            <person name="Cowan T.M."/>
            <person name="Smanski M.J."/>
            <person name="Chevrette M.G."/>
            <person name="De Carvalho L.P.S."/>
            <person name="Shen B."/>
        </authorList>
    </citation>
    <scope>NUCLEOTIDE SEQUENCE [LARGE SCALE GENOMIC DNA]</scope>
    <source>
        <strain evidence="1 2">NPDC050403</strain>
    </source>
</reference>
<accession>A0ABV3FM45</accession>